<comment type="caution">
    <text evidence="6">The sequence shown here is derived from an EMBL/GenBank/DDBJ whole genome shotgun (WGS) entry which is preliminary data.</text>
</comment>
<dbReference type="Proteomes" id="UP000313066">
    <property type="component" value="Unassembled WGS sequence"/>
</dbReference>
<dbReference type="PROSITE" id="PS01081">
    <property type="entry name" value="HTH_TETR_1"/>
    <property type="match status" value="1"/>
</dbReference>
<keyword evidence="1" id="KW-0805">Transcription regulation</keyword>
<dbReference type="PANTHER" id="PTHR30055:SF240">
    <property type="entry name" value="HTH-TYPE TRANSCRIPTIONAL REGULATOR ACRR"/>
    <property type="match status" value="1"/>
</dbReference>
<dbReference type="Pfam" id="PF00440">
    <property type="entry name" value="TetR_N"/>
    <property type="match status" value="1"/>
</dbReference>
<dbReference type="InterPro" id="IPR001647">
    <property type="entry name" value="HTH_TetR"/>
</dbReference>
<protein>
    <submittedName>
        <fullName evidence="6">TetR family transcriptional regulator</fullName>
    </submittedName>
</protein>
<evidence type="ECO:0000256" key="4">
    <source>
        <dbReference type="PROSITE-ProRule" id="PRU00335"/>
    </source>
</evidence>
<dbReference type="PROSITE" id="PS50977">
    <property type="entry name" value="HTH_TETR_2"/>
    <property type="match status" value="1"/>
</dbReference>
<evidence type="ECO:0000259" key="5">
    <source>
        <dbReference type="PROSITE" id="PS50977"/>
    </source>
</evidence>
<evidence type="ECO:0000256" key="1">
    <source>
        <dbReference type="ARBA" id="ARBA00023015"/>
    </source>
</evidence>
<gene>
    <name evidence="6" type="ORF">FH610_037720</name>
</gene>
<dbReference type="SUPFAM" id="SSF48498">
    <property type="entry name" value="Tetracyclin repressor-like, C-terminal domain"/>
    <property type="match status" value="1"/>
</dbReference>
<proteinExistence type="predicted"/>
<keyword evidence="3" id="KW-0804">Transcription</keyword>
<reference evidence="6 7" key="1">
    <citation type="submission" date="2019-10" db="EMBL/GenBank/DDBJ databases">
        <title>Nonomuraea sp. nov., isolated from Phyllanthus amarus.</title>
        <authorList>
            <person name="Klykleung N."/>
            <person name="Tanasupawat S."/>
        </authorList>
    </citation>
    <scope>NUCLEOTIDE SEQUENCE [LARGE SCALE GENOMIC DNA]</scope>
    <source>
        <strain evidence="6 7">CR1-09</strain>
    </source>
</reference>
<dbReference type="Gene3D" id="1.10.357.10">
    <property type="entry name" value="Tetracycline Repressor, domain 2"/>
    <property type="match status" value="1"/>
</dbReference>
<feature type="DNA-binding region" description="H-T-H motif" evidence="4">
    <location>
        <begin position="37"/>
        <end position="56"/>
    </location>
</feature>
<dbReference type="AlphaFoldDB" id="A0A5N6BAS4"/>
<name>A0A5N6BAS4_9ACTN</name>
<accession>A0A5N6BAS4</accession>
<dbReference type="GO" id="GO:0003700">
    <property type="term" value="F:DNA-binding transcription factor activity"/>
    <property type="evidence" value="ECO:0007669"/>
    <property type="project" value="TreeGrafter"/>
</dbReference>
<dbReference type="PANTHER" id="PTHR30055">
    <property type="entry name" value="HTH-TYPE TRANSCRIPTIONAL REGULATOR RUTR"/>
    <property type="match status" value="1"/>
</dbReference>
<keyword evidence="2 4" id="KW-0238">DNA-binding</keyword>
<evidence type="ECO:0000313" key="6">
    <source>
        <dbReference type="EMBL" id="KAB8177300.1"/>
    </source>
</evidence>
<organism evidence="6 7">
    <name type="scientific">Microbispora catharanthi</name>
    <dbReference type="NCBI Taxonomy" id="1712871"/>
    <lineage>
        <taxon>Bacteria</taxon>
        <taxon>Bacillati</taxon>
        <taxon>Actinomycetota</taxon>
        <taxon>Actinomycetes</taxon>
        <taxon>Streptosporangiales</taxon>
        <taxon>Streptosporangiaceae</taxon>
        <taxon>Microbispora</taxon>
    </lineage>
</organism>
<dbReference type="InterPro" id="IPR036271">
    <property type="entry name" value="Tet_transcr_reg_TetR-rel_C_sf"/>
</dbReference>
<dbReference type="SUPFAM" id="SSF46689">
    <property type="entry name" value="Homeodomain-like"/>
    <property type="match status" value="1"/>
</dbReference>
<evidence type="ECO:0000313" key="7">
    <source>
        <dbReference type="Proteomes" id="UP000313066"/>
    </source>
</evidence>
<dbReference type="EMBL" id="VDMA02000030">
    <property type="protein sequence ID" value="KAB8177300.1"/>
    <property type="molecule type" value="Genomic_DNA"/>
</dbReference>
<evidence type="ECO:0000256" key="3">
    <source>
        <dbReference type="ARBA" id="ARBA00023163"/>
    </source>
</evidence>
<dbReference type="InterPro" id="IPR023772">
    <property type="entry name" value="DNA-bd_HTH_TetR-type_CS"/>
</dbReference>
<feature type="domain" description="HTH tetR-type" evidence="5">
    <location>
        <begin position="14"/>
        <end position="74"/>
    </location>
</feature>
<keyword evidence="7" id="KW-1185">Reference proteome</keyword>
<dbReference type="InterPro" id="IPR009057">
    <property type="entry name" value="Homeodomain-like_sf"/>
</dbReference>
<dbReference type="GO" id="GO:0000976">
    <property type="term" value="F:transcription cis-regulatory region binding"/>
    <property type="evidence" value="ECO:0007669"/>
    <property type="project" value="TreeGrafter"/>
</dbReference>
<sequence length="199" mass="21976">MLNVASGERTFTEDARRAQIIDCTIRALATLGYRQASMAKIAELAKITPGLISYHFGGKDELIDAVVAHVVKLATDLMVPRILAQTTAADALRVYFETNLEFMRLHREPLLALVEIITHDRDGPYAKQQETALTDIEKVLAWGQHTGEFRDFPLRPMAIAIRGAVDAVPGHLLNDPDLDLRALAAELSTVFSLATRRTS</sequence>
<evidence type="ECO:0000256" key="2">
    <source>
        <dbReference type="ARBA" id="ARBA00023125"/>
    </source>
</evidence>
<dbReference type="InterPro" id="IPR050109">
    <property type="entry name" value="HTH-type_TetR-like_transc_reg"/>
</dbReference>